<evidence type="ECO:0000256" key="1">
    <source>
        <dbReference type="ARBA" id="ARBA00004123"/>
    </source>
</evidence>
<dbReference type="GO" id="GO:0046982">
    <property type="term" value="F:protein heterodimerization activity"/>
    <property type="evidence" value="ECO:0007669"/>
    <property type="project" value="InterPro"/>
</dbReference>
<dbReference type="InterPro" id="IPR009072">
    <property type="entry name" value="Histone-fold"/>
</dbReference>
<dbReference type="GO" id="GO:0005669">
    <property type="term" value="C:transcription factor TFIID complex"/>
    <property type="evidence" value="ECO:0007669"/>
    <property type="project" value="InterPro"/>
</dbReference>
<name>A0A6P7U4Z6_9MOLL</name>
<dbReference type="PANTHER" id="PTHR46469:SF1">
    <property type="entry name" value="TRANSCRIPTION INITIATION FACTOR TFIID SUBUNIT 8"/>
    <property type="match status" value="1"/>
</dbReference>
<dbReference type="KEGG" id="osn:115230591"/>
<comment type="subcellular location">
    <subcellularLocation>
        <location evidence="1">Nucleus</location>
    </subcellularLocation>
</comment>
<dbReference type="GO" id="GO:0006367">
    <property type="term" value="P:transcription initiation at RNA polymerase II promoter"/>
    <property type="evidence" value="ECO:0007669"/>
    <property type="project" value="TreeGrafter"/>
</dbReference>
<evidence type="ECO:0000313" key="8">
    <source>
        <dbReference type="Proteomes" id="UP000515154"/>
    </source>
</evidence>
<evidence type="ECO:0000256" key="4">
    <source>
        <dbReference type="ARBA" id="ARBA00023015"/>
    </source>
</evidence>
<keyword evidence="8" id="KW-1185">Reference proteome</keyword>
<evidence type="ECO:0000313" key="9">
    <source>
        <dbReference type="RefSeq" id="XP_029656592.1"/>
    </source>
</evidence>
<gene>
    <name evidence="9" type="primary">LOC115230591</name>
</gene>
<reference evidence="9" key="1">
    <citation type="submission" date="2025-08" db="UniProtKB">
        <authorList>
            <consortium name="RefSeq"/>
        </authorList>
    </citation>
    <scope>IDENTIFICATION</scope>
</reference>
<keyword evidence="6" id="KW-0539">Nucleus</keyword>
<sequence>METVSEESVVEGMHRVYCEVILQAIARREVLYSFAHDCFVGICPLDGDTLFDLEEYTSPTGCLSIAVVIELVALSSLIGEQGIVLIAQKVYAHVVDQFRELMVYIYGGSLGACKKTIRSAVMFIAMQSGYEVIEEAALSALVELLIVCNSISITKDMCELTKDAHDLCEHSSRTLLVPRDVQLAYTELGGNIEDLISYGEWATAANGIPPNVISVTPERPLLTDIGDKQPLPSHLPDHVRPFPDPHTYLRTPSVAGEFTDERNQRIKSTEDIRSIFGAVARLRAHESTFVELGNTDFRSCGLTITFSFVSERSAVLPPWLPRCRVSRFCSTSPF</sequence>
<dbReference type="InterPro" id="IPR037818">
    <property type="entry name" value="TAF8"/>
</dbReference>
<feature type="domain" description="Transcription factor TFIID subunit 8 C-terminal" evidence="7">
    <location>
        <begin position="234"/>
        <end position="271"/>
    </location>
</feature>
<evidence type="ECO:0000256" key="6">
    <source>
        <dbReference type="ARBA" id="ARBA00023242"/>
    </source>
</evidence>
<dbReference type="Pfam" id="PF10406">
    <property type="entry name" value="TAF8_C"/>
    <property type="match status" value="1"/>
</dbReference>
<evidence type="ECO:0000256" key="3">
    <source>
        <dbReference type="ARBA" id="ARBA00017307"/>
    </source>
</evidence>
<keyword evidence="4" id="KW-0805">Transcription regulation</keyword>
<dbReference type="InterPro" id="IPR019473">
    <property type="entry name" value="TFIID_su8_C"/>
</dbReference>
<evidence type="ECO:0000256" key="2">
    <source>
        <dbReference type="ARBA" id="ARBA00008767"/>
    </source>
</evidence>
<comment type="similarity">
    <text evidence="2">Belongs to the TAF8 family.</text>
</comment>
<protein>
    <recommendedName>
        <fullName evidence="3">Transcription initiation factor TFIID subunit 8</fullName>
    </recommendedName>
</protein>
<dbReference type="CDD" id="cd08049">
    <property type="entry name" value="TAF8"/>
    <property type="match status" value="1"/>
</dbReference>
<accession>A0A6P7U4Z6</accession>
<proteinExistence type="inferred from homology"/>
<dbReference type="PANTHER" id="PTHR46469">
    <property type="entry name" value="TRANSCRIPTION INITIATION FACTOR TFIID SUBUNIT 8"/>
    <property type="match status" value="1"/>
</dbReference>
<dbReference type="Gene3D" id="1.10.20.10">
    <property type="entry name" value="Histone, subunit A"/>
    <property type="match status" value="1"/>
</dbReference>
<keyword evidence="5" id="KW-0804">Transcription</keyword>
<dbReference type="RefSeq" id="XP_029656592.1">
    <property type="nucleotide sequence ID" value="XM_029800732.1"/>
</dbReference>
<evidence type="ECO:0000256" key="5">
    <source>
        <dbReference type="ARBA" id="ARBA00023163"/>
    </source>
</evidence>
<evidence type="ECO:0000259" key="7">
    <source>
        <dbReference type="Pfam" id="PF10406"/>
    </source>
</evidence>
<organism evidence="8 9">
    <name type="scientific">Octopus sinensis</name>
    <name type="common">East Asian common octopus</name>
    <dbReference type="NCBI Taxonomy" id="2607531"/>
    <lineage>
        <taxon>Eukaryota</taxon>
        <taxon>Metazoa</taxon>
        <taxon>Spiralia</taxon>
        <taxon>Lophotrochozoa</taxon>
        <taxon>Mollusca</taxon>
        <taxon>Cephalopoda</taxon>
        <taxon>Coleoidea</taxon>
        <taxon>Octopodiformes</taxon>
        <taxon>Octopoda</taxon>
        <taxon>Incirrata</taxon>
        <taxon>Octopodidae</taxon>
        <taxon>Octopus</taxon>
    </lineage>
</organism>
<dbReference type="Proteomes" id="UP000515154">
    <property type="component" value="Unplaced"/>
</dbReference>
<dbReference type="AlphaFoldDB" id="A0A6P7U4Z6"/>